<dbReference type="InterPro" id="IPR032710">
    <property type="entry name" value="NTF2-like_dom_sf"/>
</dbReference>
<proteinExistence type="predicted"/>
<gene>
    <name evidence="1" type="primary">hpxZ</name>
    <name evidence="1" type="ORF">GCM10009539_11440</name>
</gene>
<evidence type="ECO:0000313" key="1">
    <source>
        <dbReference type="EMBL" id="GAA0227723.1"/>
    </source>
</evidence>
<dbReference type="InterPro" id="IPR024507">
    <property type="entry name" value="AtzH-like"/>
</dbReference>
<dbReference type="EMBL" id="BAAAGX010000006">
    <property type="protein sequence ID" value="GAA0227723.1"/>
    <property type="molecule type" value="Genomic_DNA"/>
</dbReference>
<evidence type="ECO:0000313" key="2">
    <source>
        <dbReference type="Proteomes" id="UP001500967"/>
    </source>
</evidence>
<dbReference type="Pfam" id="PF11533">
    <property type="entry name" value="AtzH-like"/>
    <property type="match status" value="1"/>
</dbReference>
<dbReference type="Proteomes" id="UP001500967">
    <property type="component" value="Unassembled WGS sequence"/>
</dbReference>
<reference evidence="2" key="1">
    <citation type="journal article" date="2019" name="Int. J. Syst. Evol. Microbiol.">
        <title>The Global Catalogue of Microorganisms (GCM) 10K type strain sequencing project: providing services to taxonomists for standard genome sequencing and annotation.</title>
        <authorList>
            <consortium name="The Broad Institute Genomics Platform"/>
            <consortium name="The Broad Institute Genome Sequencing Center for Infectious Disease"/>
            <person name="Wu L."/>
            <person name="Ma J."/>
        </authorList>
    </citation>
    <scope>NUCLEOTIDE SEQUENCE [LARGE SCALE GENOMIC DNA]</scope>
    <source>
        <strain evidence="2">JCM 10425</strain>
    </source>
</reference>
<organism evidence="1 2">
    <name type="scientific">Cryptosporangium japonicum</name>
    <dbReference type="NCBI Taxonomy" id="80872"/>
    <lineage>
        <taxon>Bacteria</taxon>
        <taxon>Bacillati</taxon>
        <taxon>Actinomycetota</taxon>
        <taxon>Actinomycetes</taxon>
        <taxon>Cryptosporangiales</taxon>
        <taxon>Cryptosporangiaceae</taxon>
        <taxon>Cryptosporangium</taxon>
    </lineage>
</organism>
<protein>
    <submittedName>
        <fullName evidence="1">Oxalurate catabolism protein HpxZ</fullName>
    </submittedName>
</protein>
<dbReference type="NCBIfam" id="NF033625">
    <property type="entry name" value="HpxZ"/>
    <property type="match status" value="1"/>
</dbReference>
<name>A0ABP3DES0_9ACTN</name>
<sequence length="130" mass="14677">MEIDHPEVVAEVLAAFRAYEDALVRDDRAGILRWFWDAEETVRFGVADRQNGVDELRAWRAEQPPVPPGRTLAETRVTTFGTDYAVVTTLFTYPDGDALGRQSQTWVRFDAGWRIVSAHVSQLGSPVWLS</sequence>
<accession>A0ABP3DES0</accession>
<dbReference type="SUPFAM" id="SSF54427">
    <property type="entry name" value="NTF2-like"/>
    <property type="match status" value="1"/>
</dbReference>
<keyword evidence="2" id="KW-1185">Reference proteome</keyword>
<dbReference type="Gene3D" id="3.10.450.50">
    <property type="match status" value="1"/>
</dbReference>
<dbReference type="RefSeq" id="WP_344647668.1">
    <property type="nucleotide sequence ID" value="NZ_BAAAGX010000006.1"/>
</dbReference>
<comment type="caution">
    <text evidence="1">The sequence shown here is derived from an EMBL/GenBank/DDBJ whole genome shotgun (WGS) entry which is preliminary data.</text>
</comment>